<feature type="region of interest" description="Disordered" evidence="5">
    <location>
        <begin position="675"/>
        <end position="705"/>
    </location>
</feature>
<feature type="domain" description="PHD-type" evidence="7">
    <location>
        <begin position="447"/>
        <end position="562"/>
    </location>
</feature>
<evidence type="ECO:0000313" key="9">
    <source>
        <dbReference type="Proteomes" id="UP000024635"/>
    </source>
</evidence>
<sequence length="1184" mass="132974">MGVANDVLWIRASAPAVSDSRAGSCERMKAHVISIVKSKNSSESLKSRFNACLKQSHDSCEMTPAAPHFDGFAPKAKFRGIHRRVFGTEAPTVNGMKRSPKLKSDQKRLLNSSLSNAESCDEEDISPKRKRFSPISHRYSSAPSTSHKLHCDTHVEFSDEDAEELHPSRGVKASKSETDSVRRNDGYLKQEYSLTHEQSNTVSGPDSQGHNKRSFYIVQNDGRPAEMFRTDLLDRLRKGIDANADSDDEDVPGCGLTRMTDRWRTEWSYGTQVPLHPDATYANEVRGSASKCRSKDLFCQQKQRRSLMKKFLSKPYEEFPREPLRLYESTRLDEQWLKLINERRVQMQKPVLSMDAFLKTMNAFEIDCYKNIHRKLLEPLHSPSSRLGEYDEEAACDICRACESEPDDEMVFCDGCNLCVHMSCYGLQVLPPGEWLCMKCRYCFGRNPPCILCPTIGGALKCTDKKNQWAHVVCALWIHECRFGDFEKREPITCIDEIQEERWTAKCSICDTRQGACINCSVSSCKTSFHVTCALRSGLEMRIEQDSDDDKVHMISLCPRHRAAKVLEGDEGKYDQCQQSGSDEETEGESNCGLLTKLERTCYQFVDYKEIAKRLSFDFLCVSDVFEYWKWRRQNNNGKPLVDNLQDEITIAEPEALQLELPDFLEISASETQPVVKRGRGRPRKNAAATEDTAAPPPPPTSYSAKKITKTVRSWVRLCDSVHKGQHLLGLVLRQAKEKRNYLHTCAGAALLIAEHISRPVPLSQRTITYLNESIEGLFTKEVMDEGIARAEEFCRSSEPSTRSDSPFLPTSSRASTPSSSSSESSYNPPSEASYHSPECEHLIITRSKQERNLNECVTHSFSPVHTGLHETCSVVSAESSQRRTSFSGSHSEALKMTQRHSLSNDTEQRLRGRRGSLRSSDVEAIARSAGKSDESVETPKPTSAALKSKNTGSATVHNRERIGKDTRRLVDKSDVPSCSTNTSPQRSALPKAVGDASSAQPGSESNNNIERSEIHQRKRLRSSDASATTSPLKTLKSTTKEFTYGPRKITHDRDGVVLNEPRTLRSRASLPPMFQTSRKAEKGHFTSTKDDEATFRMYSELQIYAGKSWVRGVVFLRVSVLQAPLPPCSIYTMREPRRSPSSCLLTFGADSMCDGKGEDIVQSHIKRRSDVGLQACTRTIYAH</sequence>
<evidence type="ECO:0000256" key="1">
    <source>
        <dbReference type="ARBA" id="ARBA00022723"/>
    </source>
</evidence>
<dbReference type="AlphaFoldDB" id="A0A016S0M2"/>
<dbReference type="PROSITE" id="PS01359">
    <property type="entry name" value="ZF_PHD_1"/>
    <property type="match status" value="1"/>
</dbReference>
<dbReference type="EMBL" id="JARK01001660">
    <property type="protein sequence ID" value="EYB84021.1"/>
    <property type="molecule type" value="Genomic_DNA"/>
</dbReference>
<evidence type="ECO:0000256" key="3">
    <source>
        <dbReference type="ARBA" id="ARBA00022833"/>
    </source>
</evidence>
<dbReference type="InterPro" id="IPR019786">
    <property type="entry name" value="Zinc_finger_PHD-type_CS"/>
</dbReference>
<evidence type="ECO:0000256" key="4">
    <source>
        <dbReference type="PROSITE-ProRule" id="PRU00146"/>
    </source>
</evidence>
<evidence type="ECO:0000256" key="5">
    <source>
        <dbReference type="SAM" id="MobiDB-lite"/>
    </source>
</evidence>
<dbReference type="InterPro" id="IPR013083">
    <property type="entry name" value="Znf_RING/FYVE/PHD"/>
</dbReference>
<dbReference type="InterPro" id="IPR011011">
    <property type="entry name" value="Znf_FYVE_PHD"/>
</dbReference>
<dbReference type="CDD" id="cd15492">
    <property type="entry name" value="PHD_BRPF_JADE_like"/>
    <property type="match status" value="1"/>
</dbReference>
<evidence type="ECO:0000313" key="8">
    <source>
        <dbReference type="EMBL" id="EYB84021.1"/>
    </source>
</evidence>
<feature type="compositionally biased region" description="Basic and acidic residues" evidence="5">
    <location>
        <begin position="174"/>
        <end position="188"/>
    </location>
</feature>
<dbReference type="SMART" id="SM00249">
    <property type="entry name" value="PHD"/>
    <property type="match status" value="2"/>
</dbReference>
<dbReference type="Proteomes" id="UP000024635">
    <property type="component" value="Unassembled WGS sequence"/>
</dbReference>
<dbReference type="PANTHER" id="PTHR13793:SF160">
    <property type="entry name" value="PHD FINGER PROTEIN RHINOCEROS"/>
    <property type="match status" value="1"/>
</dbReference>
<keyword evidence="3" id="KW-0862">Zinc</keyword>
<feature type="region of interest" description="Disordered" evidence="5">
    <location>
        <begin position="878"/>
        <end position="1042"/>
    </location>
</feature>
<dbReference type="Pfam" id="PF13831">
    <property type="entry name" value="PHD_2"/>
    <property type="match status" value="1"/>
</dbReference>
<evidence type="ECO:0000259" key="6">
    <source>
        <dbReference type="PROSITE" id="PS50016"/>
    </source>
</evidence>
<feature type="compositionally biased region" description="Polar residues" evidence="5">
    <location>
        <begin position="109"/>
        <end position="118"/>
    </location>
</feature>
<dbReference type="Gene3D" id="3.30.40.10">
    <property type="entry name" value="Zinc/RING finger domain, C3HC4 (zinc finger)"/>
    <property type="match status" value="2"/>
</dbReference>
<feature type="domain" description="PHD-type" evidence="6">
    <location>
        <begin position="393"/>
        <end position="443"/>
    </location>
</feature>
<dbReference type="STRING" id="53326.A0A016S0M2"/>
<keyword evidence="9" id="KW-1185">Reference proteome</keyword>
<dbReference type="Pfam" id="PF13832">
    <property type="entry name" value="zf-HC5HC2H_2"/>
    <property type="match status" value="1"/>
</dbReference>
<dbReference type="GO" id="GO:0006357">
    <property type="term" value="P:regulation of transcription by RNA polymerase II"/>
    <property type="evidence" value="ECO:0007669"/>
    <property type="project" value="TreeGrafter"/>
</dbReference>
<evidence type="ECO:0008006" key="10">
    <source>
        <dbReference type="Google" id="ProtNLM"/>
    </source>
</evidence>
<dbReference type="InterPro" id="IPR001965">
    <property type="entry name" value="Znf_PHD"/>
</dbReference>
<dbReference type="SUPFAM" id="SSF57903">
    <property type="entry name" value="FYVE/PHD zinc finger"/>
    <property type="match status" value="1"/>
</dbReference>
<gene>
    <name evidence="8" type="primary">Acey_s0324.g2531</name>
    <name evidence="8" type="synonym">Acey-phf-15</name>
    <name evidence="8" type="ORF">Y032_0324g2531</name>
</gene>
<feature type="region of interest" description="Disordered" evidence="5">
    <location>
        <begin position="794"/>
        <end position="837"/>
    </location>
</feature>
<feature type="compositionally biased region" description="Low complexity" evidence="5">
    <location>
        <begin position="810"/>
        <end position="835"/>
    </location>
</feature>
<evidence type="ECO:0000259" key="7">
    <source>
        <dbReference type="PROSITE" id="PS51805"/>
    </source>
</evidence>
<feature type="compositionally biased region" description="Polar residues" evidence="5">
    <location>
        <begin position="998"/>
        <end position="1010"/>
    </location>
</feature>
<dbReference type="InterPro" id="IPR034732">
    <property type="entry name" value="EPHD"/>
</dbReference>
<dbReference type="InterPro" id="IPR019787">
    <property type="entry name" value="Znf_PHD-finger"/>
</dbReference>
<keyword evidence="2 4" id="KW-0863">Zinc-finger</keyword>
<dbReference type="OrthoDB" id="20839at2759"/>
<accession>A0A016S0M2</accession>
<feature type="compositionally biased region" description="Polar residues" evidence="5">
    <location>
        <begin position="977"/>
        <end position="987"/>
    </location>
</feature>
<evidence type="ECO:0000256" key="2">
    <source>
        <dbReference type="ARBA" id="ARBA00022771"/>
    </source>
</evidence>
<keyword evidence="1" id="KW-0479">Metal-binding</keyword>
<dbReference type="PANTHER" id="PTHR13793">
    <property type="entry name" value="PHD FINGER PROTEINS"/>
    <property type="match status" value="1"/>
</dbReference>
<dbReference type="PROSITE" id="PS50016">
    <property type="entry name" value="ZF_PHD_2"/>
    <property type="match status" value="1"/>
</dbReference>
<feature type="region of interest" description="Disordered" evidence="5">
    <location>
        <begin position="89"/>
        <end position="212"/>
    </location>
</feature>
<comment type="caution">
    <text evidence="8">The sequence shown here is derived from an EMBL/GenBank/DDBJ whole genome shotgun (WGS) entry which is preliminary data.</text>
</comment>
<dbReference type="GO" id="GO:0008270">
    <property type="term" value="F:zinc ion binding"/>
    <property type="evidence" value="ECO:0007669"/>
    <property type="project" value="UniProtKB-KW"/>
</dbReference>
<proteinExistence type="predicted"/>
<dbReference type="InterPro" id="IPR050701">
    <property type="entry name" value="Histone_Mod_Regulator"/>
</dbReference>
<reference evidence="9" key="1">
    <citation type="journal article" date="2015" name="Nat. Genet.">
        <title>The genome and transcriptome of the zoonotic hookworm Ancylostoma ceylanicum identify infection-specific gene families.</title>
        <authorList>
            <person name="Schwarz E.M."/>
            <person name="Hu Y."/>
            <person name="Antoshechkin I."/>
            <person name="Miller M.M."/>
            <person name="Sternberg P.W."/>
            <person name="Aroian R.V."/>
        </authorList>
    </citation>
    <scope>NUCLEOTIDE SEQUENCE</scope>
    <source>
        <strain evidence="9">HY135</strain>
    </source>
</reference>
<protein>
    <recommendedName>
        <fullName evidence="10">PHD-finger</fullName>
    </recommendedName>
</protein>
<feature type="compositionally biased region" description="Polar residues" evidence="5">
    <location>
        <begin position="192"/>
        <end position="208"/>
    </location>
</feature>
<name>A0A016S0M2_9BILA</name>
<dbReference type="PROSITE" id="PS51805">
    <property type="entry name" value="EPHD"/>
    <property type="match status" value="1"/>
</dbReference>
<feature type="compositionally biased region" description="Basic and acidic residues" evidence="5">
    <location>
        <begin position="958"/>
        <end position="975"/>
    </location>
</feature>
<organism evidence="8 9">
    <name type="scientific">Ancylostoma ceylanicum</name>
    <dbReference type="NCBI Taxonomy" id="53326"/>
    <lineage>
        <taxon>Eukaryota</taxon>
        <taxon>Metazoa</taxon>
        <taxon>Ecdysozoa</taxon>
        <taxon>Nematoda</taxon>
        <taxon>Chromadorea</taxon>
        <taxon>Rhabditida</taxon>
        <taxon>Rhabditina</taxon>
        <taxon>Rhabditomorpha</taxon>
        <taxon>Strongyloidea</taxon>
        <taxon>Ancylostomatidae</taxon>
        <taxon>Ancylostomatinae</taxon>
        <taxon>Ancylostoma</taxon>
    </lineage>
</organism>
<feature type="compositionally biased region" description="Polar residues" evidence="5">
    <location>
        <begin position="878"/>
        <end position="891"/>
    </location>
</feature>
<feature type="compositionally biased region" description="Low complexity" evidence="5">
    <location>
        <begin position="1029"/>
        <end position="1038"/>
    </location>
</feature>